<reference evidence="10" key="1">
    <citation type="journal article" date="2013" name="Nature">
        <title>Draft genome of the wheat A-genome progenitor Triticum urartu.</title>
        <authorList>
            <person name="Ling H.Q."/>
            <person name="Zhao S."/>
            <person name="Liu D."/>
            <person name="Wang J."/>
            <person name="Sun H."/>
            <person name="Zhang C."/>
            <person name="Fan H."/>
            <person name="Li D."/>
            <person name="Dong L."/>
            <person name="Tao Y."/>
            <person name="Gao C."/>
            <person name="Wu H."/>
            <person name="Li Y."/>
            <person name="Cui Y."/>
            <person name="Guo X."/>
            <person name="Zheng S."/>
            <person name="Wang B."/>
            <person name="Yu K."/>
            <person name="Liang Q."/>
            <person name="Yang W."/>
            <person name="Lou X."/>
            <person name="Chen J."/>
            <person name="Feng M."/>
            <person name="Jian J."/>
            <person name="Zhang X."/>
            <person name="Luo G."/>
            <person name="Jiang Y."/>
            <person name="Liu J."/>
            <person name="Wang Z."/>
            <person name="Sha Y."/>
            <person name="Zhang B."/>
            <person name="Wu H."/>
            <person name="Tang D."/>
            <person name="Shen Q."/>
            <person name="Xue P."/>
            <person name="Zou S."/>
            <person name="Wang X."/>
            <person name="Liu X."/>
            <person name="Wang F."/>
            <person name="Yang Y."/>
            <person name="An X."/>
            <person name="Dong Z."/>
            <person name="Zhang K."/>
            <person name="Zhang X."/>
            <person name="Luo M.C."/>
            <person name="Dvorak J."/>
            <person name="Tong Y."/>
            <person name="Wang J."/>
            <person name="Yang H."/>
            <person name="Li Z."/>
            <person name="Wang D."/>
            <person name="Zhang A."/>
            <person name="Wang J."/>
        </authorList>
    </citation>
    <scope>NUCLEOTIDE SEQUENCE</scope>
    <source>
        <strain evidence="10">cv. G1812</strain>
    </source>
</reference>
<dbReference type="InterPro" id="IPR012677">
    <property type="entry name" value="Nucleotide-bd_a/b_plait_sf"/>
</dbReference>
<dbReference type="Pfam" id="PF00076">
    <property type="entry name" value="RRM_1"/>
    <property type="match status" value="1"/>
</dbReference>
<dbReference type="Gene3D" id="3.30.70.330">
    <property type="match status" value="1"/>
</dbReference>
<gene>
    <name evidence="9" type="primary">LOC125542649</name>
</gene>
<dbReference type="GO" id="GO:0005737">
    <property type="term" value="C:cytoplasm"/>
    <property type="evidence" value="ECO:0007669"/>
    <property type="project" value="TreeGrafter"/>
</dbReference>
<evidence type="ECO:0000256" key="2">
    <source>
        <dbReference type="ARBA" id="ARBA00022664"/>
    </source>
</evidence>
<sequence length="351" mass="38958">MAGRRSRSPSLSSPSSRSLSSFSSVSSPSRSRSPPDRGRRSSSAARRGRSPPPPREGPKGGRPTSPSPPPKKPSPPPPAPRKPSPAPVPDESSLVLLVSRLSRNVTEGHLREIFENYGEIVNVELSMDKAVNLPRGYGYVEFKMRADAEKALLYMDGAQIDGNVVKVKFAPAPGQKAAVSLPKALPNPPKRDLPETDTVVPNAEKATQQRPRELSTQRKPALSPQRRPAPSGRVDSPRRQPDAPPIHPWKDPPLFRRGRTPPSLRPGYPVRRRSPSPPPRRFRSPRRFSPRRGYVSPVRRRSPFAPRRMTPPMRMRSPPRRLPPPYLRSRSPIRRPIRSLSRSISPVSAIS</sequence>
<keyword evidence="3 6" id="KW-0694">RNA-binding</keyword>
<dbReference type="GO" id="GO:0000398">
    <property type="term" value="P:mRNA splicing, via spliceosome"/>
    <property type="evidence" value="ECO:0007669"/>
    <property type="project" value="TreeGrafter"/>
</dbReference>
<dbReference type="SMART" id="SM00360">
    <property type="entry name" value="RRM"/>
    <property type="match status" value="1"/>
</dbReference>
<organism evidence="9 10">
    <name type="scientific">Triticum urartu</name>
    <name type="common">Red wild einkorn</name>
    <name type="synonym">Crithodium urartu</name>
    <dbReference type="NCBI Taxonomy" id="4572"/>
    <lineage>
        <taxon>Eukaryota</taxon>
        <taxon>Viridiplantae</taxon>
        <taxon>Streptophyta</taxon>
        <taxon>Embryophyta</taxon>
        <taxon>Tracheophyta</taxon>
        <taxon>Spermatophyta</taxon>
        <taxon>Magnoliopsida</taxon>
        <taxon>Liliopsida</taxon>
        <taxon>Poales</taxon>
        <taxon>Poaceae</taxon>
        <taxon>BOP clade</taxon>
        <taxon>Pooideae</taxon>
        <taxon>Triticodae</taxon>
        <taxon>Triticeae</taxon>
        <taxon>Triticinae</taxon>
        <taxon>Triticum</taxon>
    </lineage>
</organism>
<dbReference type="CDD" id="cd12365">
    <property type="entry name" value="RRM_RNPS1"/>
    <property type="match status" value="1"/>
</dbReference>
<protein>
    <recommendedName>
        <fullName evidence="8">RRM domain-containing protein</fullName>
    </recommendedName>
</protein>
<dbReference type="GO" id="GO:0003723">
    <property type="term" value="F:RNA binding"/>
    <property type="evidence" value="ECO:0007669"/>
    <property type="project" value="UniProtKB-UniRule"/>
</dbReference>
<evidence type="ECO:0000256" key="6">
    <source>
        <dbReference type="PROSITE-ProRule" id="PRU00176"/>
    </source>
</evidence>
<evidence type="ECO:0000313" key="10">
    <source>
        <dbReference type="Proteomes" id="UP000015106"/>
    </source>
</evidence>
<name>A0A8R7JUW5_TRIUA</name>
<evidence type="ECO:0000313" key="9">
    <source>
        <dbReference type="EnsemblPlants" id="TuG1812G0100000258.01.T02"/>
    </source>
</evidence>
<dbReference type="GO" id="GO:0061574">
    <property type="term" value="C:ASAP complex"/>
    <property type="evidence" value="ECO:0007669"/>
    <property type="project" value="TreeGrafter"/>
</dbReference>
<dbReference type="EnsemblPlants" id="TuG1812G0100000258.01.T02">
    <property type="protein sequence ID" value="TuG1812G0100000258.01.T02"/>
    <property type="gene ID" value="TuG1812G0100000258.01"/>
</dbReference>
<evidence type="ECO:0000256" key="4">
    <source>
        <dbReference type="ARBA" id="ARBA00023187"/>
    </source>
</evidence>
<dbReference type="Gramene" id="TuG1812G0100000258.01.T02">
    <property type="protein sequence ID" value="TuG1812G0100000258.01.T02"/>
    <property type="gene ID" value="TuG1812G0100000258.01"/>
</dbReference>
<dbReference type="Proteomes" id="UP000015106">
    <property type="component" value="Chromosome 1"/>
</dbReference>
<reference evidence="9" key="3">
    <citation type="submission" date="2022-06" db="UniProtKB">
        <authorList>
            <consortium name="EnsemblPlants"/>
        </authorList>
    </citation>
    <scope>IDENTIFICATION</scope>
</reference>
<dbReference type="InterPro" id="IPR000504">
    <property type="entry name" value="RRM_dom"/>
</dbReference>
<dbReference type="PANTHER" id="PTHR15481">
    <property type="entry name" value="RIBONUCLEIC ACID BINDING PROTEIN S1"/>
    <property type="match status" value="1"/>
</dbReference>
<dbReference type="AlphaFoldDB" id="A0A8R7JUW5"/>
<comment type="subcellular location">
    <subcellularLocation>
        <location evidence="1">Nucleus</location>
    </subcellularLocation>
</comment>
<evidence type="ECO:0000256" key="3">
    <source>
        <dbReference type="ARBA" id="ARBA00022884"/>
    </source>
</evidence>
<reference evidence="9" key="2">
    <citation type="submission" date="2018-03" db="EMBL/GenBank/DDBJ databases">
        <title>The Triticum urartu genome reveals the dynamic nature of wheat genome evolution.</title>
        <authorList>
            <person name="Ling H."/>
            <person name="Ma B."/>
            <person name="Shi X."/>
            <person name="Liu H."/>
            <person name="Dong L."/>
            <person name="Sun H."/>
            <person name="Cao Y."/>
            <person name="Gao Q."/>
            <person name="Zheng S."/>
            <person name="Li Y."/>
            <person name="Yu Y."/>
            <person name="Du H."/>
            <person name="Qi M."/>
            <person name="Li Y."/>
            <person name="Yu H."/>
            <person name="Cui Y."/>
            <person name="Wang N."/>
            <person name="Chen C."/>
            <person name="Wu H."/>
            <person name="Zhao Y."/>
            <person name="Zhang J."/>
            <person name="Li Y."/>
            <person name="Zhou W."/>
            <person name="Zhang B."/>
            <person name="Hu W."/>
            <person name="Eijk M."/>
            <person name="Tang J."/>
            <person name="Witsenboer H."/>
            <person name="Zhao S."/>
            <person name="Li Z."/>
            <person name="Zhang A."/>
            <person name="Wang D."/>
            <person name="Liang C."/>
        </authorList>
    </citation>
    <scope>NUCLEOTIDE SEQUENCE [LARGE SCALE GENOMIC DNA]</scope>
    <source>
        <strain evidence="9">cv. G1812</strain>
    </source>
</reference>
<evidence type="ECO:0000259" key="8">
    <source>
        <dbReference type="PROSITE" id="PS50102"/>
    </source>
</evidence>
<evidence type="ECO:0000256" key="1">
    <source>
        <dbReference type="ARBA" id="ARBA00004123"/>
    </source>
</evidence>
<feature type="region of interest" description="Disordered" evidence="7">
    <location>
        <begin position="177"/>
        <end position="351"/>
    </location>
</feature>
<dbReference type="GeneID" id="125542649"/>
<feature type="compositionally biased region" description="Low complexity" evidence="7">
    <location>
        <begin position="306"/>
        <end position="316"/>
    </location>
</feature>
<keyword evidence="10" id="KW-1185">Reference proteome</keyword>
<dbReference type="RefSeq" id="XP_048561745.1">
    <property type="nucleotide sequence ID" value="XM_048705788.1"/>
</dbReference>
<keyword evidence="5" id="KW-0539">Nucleus</keyword>
<feature type="domain" description="RRM" evidence="8">
    <location>
        <begin position="94"/>
        <end position="172"/>
    </location>
</feature>
<evidence type="ECO:0000256" key="5">
    <source>
        <dbReference type="ARBA" id="ARBA00023242"/>
    </source>
</evidence>
<feature type="compositionally biased region" description="Low complexity" evidence="7">
    <location>
        <begin position="8"/>
        <end position="32"/>
    </location>
</feature>
<dbReference type="GO" id="GO:0005654">
    <property type="term" value="C:nucleoplasm"/>
    <property type="evidence" value="ECO:0007669"/>
    <property type="project" value="TreeGrafter"/>
</dbReference>
<feature type="compositionally biased region" description="Pro residues" evidence="7">
    <location>
        <begin position="65"/>
        <end position="88"/>
    </location>
</feature>
<dbReference type="PROSITE" id="PS50102">
    <property type="entry name" value="RRM"/>
    <property type="match status" value="1"/>
</dbReference>
<keyword evidence="2" id="KW-0507">mRNA processing</keyword>
<dbReference type="InterPro" id="IPR035979">
    <property type="entry name" value="RBD_domain_sf"/>
</dbReference>
<feature type="region of interest" description="Disordered" evidence="7">
    <location>
        <begin position="1"/>
        <end position="90"/>
    </location>
</feature>
<dbReference type="FunFam" id="3.30.70.330:FF:000461">
    <property type="entry name" value="Serine/arginine-rich splicing factor SR45"/>
    <property type="match status" value="1"/>
</dbReference>
<keyword evidence="4" id="KW-0508">mRNA splicing</keyword>
<accession>A0A8R7JUW5</accession>
<evidence type="ECO:0000256" key="7">
    <source>
        <dbReference type="SAM" id="MobiDB-lite"/>
    </source>
</evidence>
<feature type="compositionally biased region" description="Basic residues" evidence="7">
    <location>
        <begin position="270"/>
        <end position="290"/>
    </location>
</feature>
<dbReference type="PANTHER" id="PTHR15481:SF6">
    <property type="entry name" value="OS05G0105900 PROTEIN"/>
    <property type="match status" value="1"/>
</dbReference>
<feature type="compositionally biased region" description="Low complexity" evidence="7">
    <location>
        <begin position="338"/>
        <end position="351"/>
    </location>
</feature>
<dbReference type="InterPro" id="IPR034201">
    <property type="entry name" value="RNPS1_RRM"/>
</dbReference>
<dbReference type="SUPFAM" id="SSF54928">
    <property type="entry name" value="RNA-binding domain, RBD"/>
    <property type="match status" value="1"/>
</dbReference>
<proteinExistence type="predicted"/>